<comment type="caution">
    <text evidence="10">The sequence shown here is derived from an EMBL/GenBank/DDBJ whole genome shotgun (WGS) entry which is preliminary data.</text>
</comment>
<organism evidence="10 11">
    <name type="scientific">Diacronema lutheri</name>
    <name type="common">Unicellular marine alga</name>
    <name type="synonym">Monochrysis lutheri</name>
    <dbReference type="NCBI Taxonomy" id="2081491"/>
    <lineage>
        <taxon>Eukaryota</taxon>
        <taxon>Haptista</taxon>
        <taxon>Haptophyta</taxon>
        <taxon>Pavlovophyceae</taxon>
        <taxon>Pavlovales</taxon>
        <taxon>Pavlovaceae</taxon>
        <taxon>Diacronema</taxon>
    </lineage>
</organism>
<dbReference type="Gene3D" id="1.50.40.10">
    <property type="entry name" value="Mitochondrial carrier domain"/>
    <property type="match status" value="1"/>
</dbReference>
<dbReference type="Proteomes" id="UP000751190">
    <property type="component" value="Unassembled WGS sequence"/>
</dbReference>
<feature type="region of interest" description="Disordered" evidence="9">
    <location>
        <begin position="116"/>
        <end position="137"/>
    </location>
</feature>
<keyword evidence="7 8" id="KW-0472">Membrane</keyword>
<feature type="compositionally biased region" description="Basic and acidic residues" evidence="9">
    <location>
        <begin position="281"/>
        <end position="298"/>
    </location>
</feature>
<evidence type="ECO:0000313" key="10">
    <source>
        <dbReference type="EMBL" id="KAG8465670.1"/>
    </source>
</evidence>
<feature type="region of interest" description="Disordered" evidence="9">
    <location>
        <begin position="60"/>
        <end position="89"/>
    </location>
</feature>
<evidence type="ECO:0000256" key="6">
    <source>
        <dbReference type="ARBA" id="ARBA00022989"/>
    </source>
</evidence>
<dbReference type="GO" id="GO:0016020">
    <property type="term" value="C:membrane"/>
    <property type="evidence" value="ECO:0007669"/>
    <property type="project" value="UniProtKB-SubCell"/>
</dbReference>
<feature type="repeat" description="Solcar" evidence="8">
    <location>
        <begin position="478"/>
        <end position="569"/>
    </location>
</feature>
<feature type="compositionally biased region" description="Basic and acidic residues" evidence="9">
    <location>
        <begin position="73"/>
        <end position="89"/>
    </location>
</feature>
<keyword evidence="5" id="KW-0677">Repeat</keyword>
<evidence type="ECO:0000256" key="9">
    <source>
        <dbReference type="SAM" id="MobiDB-lite"/>
    </source>
</evidence>
<dbReference type="InterPro" id="IPR050391">
    <property type="entry name" value="Mito_Metabolite_Transporter"/>
</dbReference>
<gene>
    <name evidence="10" type="ORF">KFE25_002977</name>
</gene>
<evidence type="ECO:0000256" key="8">
    <source>
        <dbReference type="PROSITE-ProRule" id="PRU00282"/>
    </source>
</evidence>
<evidence type="ECO:0000256" key="1">
    <source>
        <dbReference type="ARBA" id="ARBA00004141"/>
    </source>
</evidence>
<comment type="similarity">
    <text evidence="2">Belongs to the mitochondrial carrier (TC 2.A.29) family.</text>
</comment>
<accession>A0A8J5XUI2</accession>
<keyword evidence="11" id="KW-1185">Reference proteome</keyword>
<evidence type="ECO:0000256" key="4">
    <source>
        <dbReference type="ARBA" id="ARBA00022692"/>
    </source>
</evidence>
<keyword evidence="3" id="KW-0813">Transport</keyword>
<dbReference type="Pfam" id="PF00153">
    <property type="entry name" value="Mito_carr"/>
    <property type="match status" value="1"/>
</dbReference>
<evidence type="ECO:0000256" key="2">
    <source>
        <dbReference type="ARBA" id="ARBA00006375"/>
    </source>
</evidence>
<sequence length="1155" mass="120047">MAPSRRSALLLGCLVSVRSERGVDAGVEALDLVADKFVAAPTACDTLRCDRARVARSAHGAARMQRAPAESAEAVHEPRAERETDGGRRTRTIDASHSVAPAVAGMAGEYGAARETVPSAATRAPTAGGEGVDGNRECAVDHGRGRLVAAHECVHENAAASNTSSKSESQDGAAAAHAQPTLLVAQPLTGGAELRLDAGTREHVEMNGRAAGGVQTDECLRSMREREQPDAPRNAALGDAAHGDLRPHAAACSLHESDRAHVAGAPAAREASGVPTVHTHVPRDPECKLDQPRSRTGGDSDPSLGRGRCVGGTRLRGGMEVEVEPVATVDAEAKAHGARVLPQSEKQGADEQHGRAPLAAAGDGGKTVMAWPAAVRPSDRGAAAGGTRTRSRALALARALGHVGAFAAAHPLDSLKVRAQLSPRSDWRSALFWPAPDGVQVLGCGLSATIACRSATALLQAAILRPAMAALGPDALRRAIPLHALAQAASIVGASMLACPFELALVRMQGDAVLPPAQRRGYRSVQDALWRVSSQEGVRVLWSGLAATTLRAALQAVSGCASCACAARARSVYARPSALPARVLAGVLPSLCRLLGLLLWLPIDAVKSRQQHQLTPLSTRRPGAVAHALREIFSHAPSALFRGLAAAAAPEAVLELLAAAATVREQLALAFAPSGGARGDALDAKRAPFEVLRSLLVRVARPSDVRARLRLRQLLLALRDPRRAAERSRRRTDELRDARRVAERLVAELHVALPDLPLFSGVCAGEDGSAAAPFTMLRVAPRPGQRGAPGVRGVAQLLGEVRLERAPRALLVAIDRPSADKEPVELGGPGGGGGGALVLRTVGGPDATFALASVLVQRRGRKRDACAVLAPAPDGGWWRVDGGGKQRDNAGSAAAEVRELAVVALYERVEPHAPTRRVADAADEARLCAVARALDAGGEHVWRWATDTAPPLRDALAVLRGGADAPLACAALAAAELAPLFARAHVDGAWAARDGDAALADARSAAAADGVRKRTRRSTPSLPSRLVVALRECTGGRVVALLVVPPPRAAGAVAKPLLVAPRVGGDDDWRIARAHVSELRHAELLSAEPTDVAIGGDARAQPHVLALELALLARAVVCHDLGDAWARCKSPDEMCRSANAHIAGQAHDQLLPDAG</sequence>
<proteinExistence type="inferred from homology"/>
<evidence type="ECO:0000256" key="3">
    <source>
        <dbReference type="ARBA" id="ARBA00022448"/>
    </source>
</evidence>
<feature type="region of interest" description="Disordered" evidence="9">
    <location>
        <begin position="158"/>
        <end position="177"/>
    </location>
</feature>
<dbReference type="SUPFAM" id="SSF103506">
    <property type="entry name" value="Mitochondrial carrier"/>
    <property type="match status" value="1"/>
</dbReference>
<dbReference type="PANTHER" id="PTHR45618">
    <property type="entry name" value="MITOCHONDRIAL DICARBOXYLATE CARRIER-RELATED"/>
    <property type="match status" value="1"/>
</dbReference>
<protein>
    <submittedName>
        <fullName evidence="10">Uncharacterized protein</fullName>
    </submittedName>
</protein>
<name>A0A8J5XUI2_DIALT</name>
<evidence type="ECO:0000313" key="11">
    <source>
        <dbReference type="Proteomes" id="UP000751190"/>
    </source>
</evidence>
<dbReference type="AlphaFoldDB" id="A0A8J5XUI2"/>
<reference evidence="10" key="1">
    <citation type="submission" date="2021-05" db="EMBL/GenBank/DDBJ databases">
        <title>The genome of the haptophyte Pavlova lutheri (Diacronema luteri, Pavlovales) - a model for lipid biosynthesis in eukaryotic algae.</title>
        <authorList>
            <person name="Hulatt C.J."/>
            <person name="Posewitz M.C."/>
        </authorList>
    </citation>
    <scope>NUCLEOTIDE SEQUENCE</scope>
    <source>
        <strain evidence="10">NIVA-4/92</strain>
    </source>
</reference>
<dbReference type="InterPro" id="IPR018108">
    <property type="entry name" value="MCP_transmembrane"/>
</dbReference>
<dbReference type="EMBL" id="JAGTXO010000010">
    <property type="protein sequence ID" value="KAG8465670.1"/>
    <property type="molecule type" value="Genomic_DNA"/>
</dbReference>
<dbReference type="PROSITE" id="PS50920">
    <property type="entry name" value="SOLCAR"/>
    <property type="match status" value="1"/>
</dbReference>
<dbReference type="OrthoDB" id="756301at2759"/>
<feature type="region of interest" description="Disordered" evidence="9">
    <location>
        <begin position="266"/>
        <end position="308"/>
    </location>
</feature>
<comment type="subcellular location">
    <subcellularLocation>
        <location evidence="1">Membrane</location>
        <topology evidence="1">Multi-pass membrane protein</topology>
    </subcellularLocation>
</comment>
<keyword evidence="4 8" id="KW-0812">Transmembrane</keyword>
<dbReference type="InterPro" id="IPR023395">
    <property type="entry name" value="MCP_dom_sf"/>
</dbReference>
<keyword evidence="6" id="KW-1133">Transmembrane helix</keyword>
<evidence type="ECO:0000256" key="7">
    <source>
        <dbReference type="ARBA" id="ARBA00023136"/>
    </source>
</evidence>
<evidence type="ECO:0000256" key="5">
    <source>
        <dbReference type="ARBA" id="ARBA00022737"/>
    </source>
</evidence>